<feature type="compositionally biased region" description="Basic and acidic residues" evidence="1">
    <location>
        <begin position="252"/>
        <end position="262"/>
    </location>
</feature>
<evidence type="ECO:0008006" key="3">
    <source>
        <dbReference type="Google" id="ProtNLM"/>
    </source>
</evidence>
<dbReference type="EMBL" id="HBIR01048778">
    <property type="protein sequence ID" value="CAE0583699.1"/>
    <property type="molecule type" value="Transcribed_RNA"/>
</dbReference>
<feature type="compositionally biased region" description="Acidic residues" evidence="1">
    <location>
        <begin position="469"/>
        <end position="478"/>
    </location>
</feature>
<feature type="compositionally biased region" description="Acidic residues" evidence="1">
    <location>
        <begin position="430"/>
        <end position="442"/>
    </location>
</feature>
<feature type="compositionally biased region" description="Basic and acidic residues" evidence="1">
    <location>
        <begin position="312"/>
        <end position="342"/>
    </location>
</feature>
<feature type="compositionally biased region" description="Basic residues" evidence="1">
    <location>
        <begin position="232"/>
        <end position="243"/>
    </location>
</feature>
<feature type="compositionally biased region" description="Pro residues" evidence="1">
    <location>
        <begin position="510"/>
        <end position="519"/>
    </location>
</feature>
<feature type="region of interest" description="Disordered" evidence="1">
    <location>
        <begin position="50"/>
        <end position="98"/>
    </location>
</feature>
<feature type="compositionally biased region" description="Acidic residues" evidence="1">
    <location>
        <begin position="565"/>
        <end position="581"/>
    </location>
</feature>
<feature type="region of interest" description="Disordered" evidence="1">
    <location>
        <begin position="207"/>
        <end position="609"/>
    </location>
</feature>
<organism evidence="2">
    <name type="scientific">Emiliania huxleyi</name>
    <name type="common">Coccolithophore</name>
    <name type="synonym">Pontosphaera huxleyi</name>
    <dbReference type="NCBI Taxonomy" id="2903"/>
    <lineage>
        <taxon>Eukaryota</taxon>
        <taxon>Haptista</taxon>
        <taxon>Haptophyta</taxon>
        <taxon>Prymnesiophyceae</taxon>
        <taxon>Isochrysidales</taxon>
        <taxon>Noelaerhabdaceae</taxon>
        <taxon>Emiliania</taxon>
    </lineage>
</organism>
<reference evidence="2" key="1">
    <citation type="submission" date="2021-01" db="EMBL/GenBank/DDBJ databases">
        <authorList>
            <person name="Corre E."/>
            <person name="Pelletier E."/>
            <person name="Niang G."/>
            <person name="Scheremetjew M."/>
            <person name="Finn R."/>
            <person name="Kale V."/>
            <person name="Holt S."/>
            <person name="Cochrane G."/>
            <person name="Meng A."/>
            <person name="Brown T."/>
            <person name="Cohen L."/>
        </authorList>
    </citation>
    <scope>NUCLEOTIDE SEQUENCE</scope>
    <source>
        <strain evidence="2">379</strain>
    </source>
</reference>
<proteinExistence type="predicted"/>
<feature type="compositionally biased region" description="Basic and acidic residues" evidence="1">
    <location>
        <begin position="386"/>
        <end position="398"/>
    </location>
</feature>
<evidence type="ECO:0000313" key="2">
    <source>
        <dbReference type="EMBL" id="CAE0583699.1"/>
    </source>
</evidence>
<evidence type="ECO:0000256" key="1">
    <source>
        <dbReference type="SAM" id="MobiDB-lite"/>
    </source>
</evidence>
<sequence>MSPGGAGLLTTPPMLQRYFTVDDLRGTLAYSKSVTKKPSVVLPLTDITKATPPRWRDAPAHTHPRPLTRHDSSPSRRCNPRTSLQPTPSPPPLTQSLPPISQIEAADLESCHGASFPFVVSCPPVHLVLAAEDRQDQRLWITGLQKRVQLWRDKQASGPAAAAVAVNIADGNAGYVVPDKDPEPIDLSSLGGAAFEAAREALNMWEKQASDSGSEKAGSLRPAAAETEKARPPAKKKKKKTATKKSQEPTGDDAHHTSREAADATSAAEDLEGEDKPSGSPVAATKKKKKKNKKQEAPIEAGEDGGAGGPRSDSENETRPLREHSGRAASARRDADAEEGRLPGRSPPPRSKSRALRSAGEAEYEAEEERGPPPAERGAPSVSRPGSREAACREEHDYAQLQTPPREGRAIGGGSMFKRIASPAAKAADEPADSASEDEDDAGLSRHVVPAANDLSSSLRPSRPLEELLSSDDDEPEDYSIPSHVPMPERAVPTLDPPPASLLGTRSPGSAPPPPPPAASPGGGSAVSPDAPGQRTTPWARNDPLAGQSVGITDDLGSTTKTAADEDWDDEDEDEDEEEQEAERSRAAAKVASAVNGDSLEDDWDSDEE</sequence>
<protein>
    <recommendedName>
        <fullName evidence="3">PH domain-containing protein</fullName>
    </recommendedName>
</protein>
<name>A0A7S3WXQ3_EMIHU</name>
<dbReference type="AlphaFoldDB" id="A0A7S3WXQ3"/>
<feature type="compositionally biased region" description="Acidic residues" evidence="1">
    <location>
        <begin position="599"/>
        <end position="609"/>
    </location>
</feature>
<accession>A0A7S3WXQ3</accession>
<dbReference type="SUPFAM" id="SSF50729">
    <property type="entry name" value="PH domain-like"/>
    <property type="match status" value="1"/>
</dbReference>
<gene>
    <name evidence="2" type="ORF">EHUX00137_LOCUS38113</name>
</gene>